<dbReference type="CDD" id="cd24152">
    <property type="entry name" value="ASKHA_NBD_ROK-like"/>
    <property type="match status" value="1"/>
</dbReference>
<dbReference type="PANTHER" id="PTHR18964:SF170">
    <property type="entry name" value="SUGAR KINASE"/>
    <property type="match status" value="1"/>
</dbReference>
<gene>
    <name evidence="2" type="primary">bglK_2</name>
    <name evidence="2" type="ORF">SAMEA4412692_01329</name>
</gene>
<dbReference type="InterPro" id="IPR043129">
    <property type="entry name" value="ATPase_NBD"/>
</dbReference>
<dbReference type="EMBL" id="LT906439">
    <property type="protein sequence ID" value="SNU89054.1"/>
    <property type="molecule type" value="Genomic_DNA"/>
</dbReference>
<accession>A0A239SWD9</accession>
<dbReference type="Gene3D" id="3.30.420.40">
    <property type="match status" value="2"/>
</dbReference>
<reference evidence="2 3" key="1">
    <citation type="submission" date="2017-06" db="EMBL/GenBank/DDBJ databases">
        <authorList>
            <consortium name="Pathogen Informatics"/>
        </authorList>
    </citation>
    <scope>NUCLEOTIDE SEQUENCE [LARGE SCALE GENOMIC DNA]</scope>
    <source>
        <strain evidence="2 3">NCTC13788</strain>
    </source>
</reference>
<sequence length="300" mass="32539">MNHYLSIDVGGTHIKYALFDKSGKLLQKNHCETPQNLEAFLVVVDQLIAAFAEQIRGVAVSCPGKIDTKAGIIYYGGALTYLHELNLSKHIWEKFGLPATVVNDGKAAALAEFWQGNLRGVNHGLALILGTGVGGGIISDGKLLLGQHFQAGELSLMAVPSETLQPLDMLGMNGSAVRMIGRVAEKLGLENRKDGRAVFEAINAKDERVYPIFQDFCRNIAYLIYNVQAVLDMKRVVIGGGISAQSVVLEEIQAQYQSILNGLGPFQFMVTPVDIQVCAFGSEANLIGAIYQLMLMEKSL</sequence>
<comment type="similarity">
    <text evidence="1">Belongs to the ROK (NagC/XylR) family.</text>
</comment>
<dbReference type="Proteomes" id="UP000215185">
    <property type="component" value="Chromosome 1"/>
</dbReference>
<evidence type="ECO:0000256" key="1">
    <source>
        <dbReference type="ARBA" id="ARBA00006479"/>
    </source>
</evidence>
<dbReference type="PANTHER" id="PTHR18964">
    <property type="entry name" value="ROK (REPRESSOR, ORF, KINASE) FAMILY"/>
    <property type="match status" value="1"/>
</dbReference>
<organism evidence="2 3">
    <name type="scientific">Streptococcus merionis</name>
    <dbReference type="NCBI Taxonomy" id="400065"/>
    <lineage>
        <taxon>Bacteria</taxon>
        <taxon>Bacillati</taxon>
        <taxon>Bacillota</taxon>
        <taxon>Bacilli</taxon>
        <taxon>Lactobacillales</taxon>
        <taxon>Streptococcaceae</taxon>
        <taxon>Streptococcus</taxon>
    </lineage>
</organism>
<evidence type="ECO:0000313" key="2">
    <source>
        <dbReference type="EMBL" id="SNU89054.1"/>
    </source>
</evidence>
<proteinExistence type="inferred from homology"/>
<dbReference type="OrthoDB" id="9795247at2"/>
<dbReference type="EC" id="2.7.1.85" evidence="2"/>
<keyword evidence="2" id="KW-0808">Transferase</keyword>
<evidence type="ECO:0000313" key="3">
    <source>
        <dbReference type="Proteomes" id="UP000215185"/>
    </source>
</evidence>
<dbReference type="SUPFAM" id="SSF53067">
    <property type="entry name" value="Actin-like ATPase domain"/>
    <property type="match status" value="1"/>
</dbReference>
<dbReference type="eggNOG" id="COG1940">
    <property type="taxonomic scope" value="Bacteria"/>
</dbReference>
<dbReference type="Pfam" id="PF00480">
    <property type="entry name" value="ROK"/>
    <property type="match status" value="1"/>
</dbReference>
<protein>
    <submittedName>
        <fullName evidence="2">ROK protein</fullName>
        <ecNumber evidence="2">2.7.1.-</ecNumber>
        <ecNumber evidence="2">2.7.1.85</ecNumber>
    </submittedName>
</protein>
<dbReference type="KEGG" id="smen:SAMEA4412692_1329"/>
<dbReference type="GO" id="GO:0047700">
    <property type="term" value="F:beta-glucoside kinase activity"/>
    <property type="evidence" value="ECO:0007669"/>
    <property type="project" value="UniProtKB-EC"/>
</dbReference>
<dbReference type="RefSeq" id="WP_018373263.1">
    <property type="nucleotide sequence ID" value="NZ_LT906439.1"/>
</dbReference>
<keyword evidence="3" id="KW-1185">Reference proteome</keyword>
<dbReference type="AlphaFoldDB" id="A0A239SWD9"/>
<dbReference type="STRING" id="1123308.GCA_000380085_00693"/>
<dbReference type="EC" id="2.7.1.-" evidence="2"/>
<dbReference type="InterPro" id="IPR000600">
    <property type="entry name" value="ROK"/>
</dbReference>
<name>A0A239SWD9_9STRE</name>